<protein>
    <submittedName>
        <fullName evidence="1">Uncharacterized protein</fullName>
    </submittedName>
</protein>
<proteinExistence type="predicted"/>
<dbReference type="Proteomes" id="UP001058974">
    <property type="component" value="Chromosome 4"/>
</dbReference>
<reference evidence="1 2" key="1">
    <citation type="journal article" date="2022" name="Nat. Genet.">
        <title>Improved pea reference genome and pan-genome highlight genomic features and evolutionary characteristics.</title>
        <authorList>
            <person name="Yang T."/>
            <person name="Liu R."/>
            <person name="Luo Y."/>
            <person name="Hu S."/>
            <person name="Wang D."/>
            <person name="Wang C."/>
            <person name="Pandey M.K."/>
            <person name="Ge S."/>
            <person name="Xu Q."/>
            <person name="Li N."/>
            <person name="Li G."/>
            <person name="Huang Y."/>
            <person name="Saxena R.K."/>
            <person name="Ji Y."/>
            <person name="Li M."/>
            <person name="Yan X."/>
            <person name="He Y."/>
            <person name="Liu Y."/>
            <person name="Wang X."/>
            <person name="Xiang C."/>
            <person name="Varshney R.K."/>
            <person name="Ding H."/>
            <person name="Gao S."/>
            <person name="Zong X."/>
        </authorList>
    </citation>
    <scope>NUCLEOTIDE SEQUENCE [LARGE SCALE GENOMIC DNA]</scope>
    <source>
        <strain evidence="1 2">cv. Zhongwan 6</strain>
    </source>
</reference>
<dbReference type="Gramene" id="Psat04G0499900-T1">
    <property type="protein sequence ID" value="KAI5421398.1"/>
    <property type="gene ID" value="KIW84_044999"/>
</dbReference>
<accession>A0A9D4XJ88</accession>
<dbReference type="EMBL" id="JAMSHJ010000004">
    <property type="protein sequence ID" value="KAI5421398.1"/>
    <property type="molecule type" value="Genomic_DNA"/>
</dbReference>
<dbReference type="PANTHER" id="PTHR11439">
    <property type="entry name" value="GAG-POL-RELATED RETROTRANSPOSON"/>
    <property type="match status" value="1"/>
</dbReference>
<evidence type="ECO:0000313" key="1">
    <source>
        <dbReference type="EMBL" id="KAI5421398.1"/>
    </source>
</evidence>
<name>A0A9D4XJ88_PEA</name>
<gene>
    <name evidence="1" type="ORF">KIW84_044999</name>
</gene>
<dbReference type="AlphaFoldDB" id="A0A9D4XJ88"/>
<comment type="caution">
    <text evidence="1">The sequence shown here is derived from an EMBL/GenBank/DDBJ whole genome shotgun (WGS) entry which is preliminary data.</text>
</comment>
<keyword evidence="2" id="KW-1185">Reference proteome</keyword>
<sequence>MKCITLTLDLSSSLKLKYIRDLLTKANMTTANSMALPMASSTKLSKYGSNHVSDPTFFRSVVGGLQYATVTRPEEIRYLQDTIHHGLLIKPAPKHEPMSLIGFCEWTGPLTQMTQVPQVFCDNLSAVSLAHNPVLHSRTKHRELDIFFIRENVINKSLKTNGLIF</sequence>
<organism evidence="1 2">
    <name type="scientific">Pisum sativum</name>
    <name type="common">Garden pea</name>
    <name type="synonym">Lathyrus oleraceus</name>
    <dbReference type="NCBI Taxonomy" id="3888"/>
    <lineage>
        <taxon>Eukaryota</taxon>
        <taxon>Viridiplantae</taxon>
        <taxon>Streptophyta</taxon>
        <taxon>Embryophyta</taxon>
        <taxon>Tracheophyta</taxon>
        <taxon>Spermatophyta</taxon>
        <taxon>Magnoliopsida</taxon>
        <taxon>eudicotyledons</taxon>
        <taxon>Gunneridae</taxon>
        <taxon>Pentapetalae</taxon>
        <taxon>rosids</taxon>
        <taxon>fabids</taxon>
        <taxon>Fabales</taxon>
        <taxon>Fabaceae</taxon>
        <taxon>Papilionoideae</taxon>
        <taxon>50 kb inversion clade</taxon>
        <taxon>NPAAA clade</taxon>
        <taxon>Hologalegina</taxon>
        <taxon>IRL clade</taxon>
        <taxon>Fabeae</taxon>
        <taxon>Lathyrus</taxon>
    </lineage>
</organism>
<evidence type="ECO:0000313" key="2">
    <source>
        <dbReference type="Proteomes" id="UP001058974"/>
    </source>
</evidence>
<dbReference type="PANTHER" id="PTHR11439:SF467">
    <property type="entry name" value="INTEGRASE CATALYTIC DOMAIN-CONTAINING PROTEIN"/>
    <property type="match status" value="1"/>
</dbReference>